<reference evidence="3 4" key="1">
    <citation type="journal article" date="2015" name="Genome Biol. Evol.">
        <title>Phylogenomic analyses indicate that early fungi evolved digesting cell walls of algal ancestors of land plants.</title>
        <authorList>
            <person name="Chang Y."/>
            <person name="Wang S."/>
            <person name="Sekimoto S."/>
            <person name="Aerts A.L."/>
            <person name="Choi C."/>
            <person name="Clum A."/>
            <person name="LaButti K.M."/>
            <person name="Lindquist E.A."/>
            <person name="Yee Ngan C."/>
            <person name="Ohm R.A."/>
            <person name="Salamov A.A."/>
            <person name="Grigoriev I.V."/>
            <person name="Spatafora J.W."/>
            <person name="Berbee M.L."/>
        </authorList>
    </citation>
    <scope>NUCLEOTIDE SEQUENCE [LARGE SCALE GENOMIC DNA]</scope>
    <source>
        <strain evidence="3 4">JEL478</strain>
    </source>
</reference>
<gene>
    <name evidence="3" type="ORF">M427DRAFT_59645</name>
</gene>
<keyword evidence="2" id="KW-0472">Membrane</keyword>
<name>A0A139A6C6_GONPJ</name>
<dbReference type="Proteomes" id="UP000070544">
    <property type="component" value="Unassembled WGS sequence"/>
</dbReference>
<feature type="transmembrane region" description="Helical" evidence="2">
    <location>
        <begin position="241"/>
        <end position="262"/>
    </location>
</feature>
<evidence type="ECO:0000313" key="4">
    <source>
        <dbReference type="Proteomes" id="UP000070544"/>
    </source>
</evidence>
<keyword evidence="4" id="KW-1185">Reference proteome</keyword>
<proteinExistence type="predicted"/>
<dbReference type="AlphaFoldDB" id="A0A139A6C6"/>
<keyword evidence="2" id="KW-1133">Transmembrane helix</keyword>
<feature type="transmembrane region" description="Helical" evidence="2">
    <location>
        <begin position="175"/>
        <end position="200"/>
    </location>
</feature>
<evidence type="ECO:0000256" key="1">
    <source>
        <dbReference type="SAM" id="MobiDB-lite"/>
    </source>
</evidence>
<evidence type="ECO:0000256" key="2">
    <source>
        <dbReference type="SAM" id="Phobius"/>
    </source>
</evidence>
<organism evidence="3 4">
    <name type="scientific">Gonapodya prolifera (strain JEL478)</name>
    <name type="common">Monoblepharis prolifera</name>
    <dbReference type="NCBI Taxonomy" id="1344416"/>
    <lineage>
        <taxon>Eukaryota</taxon>
        <taxon>Fungi</taxon>
        <taxon>Fungi incertae sedis</taxon>
        <taxon>Chytridiomycota</taxon>
        <taxon>Chytridiomycota incertae sedis</taxon>
        <taxon>Monoblepharidomycetes</taxon>
        <taxon>Monoblepharidales</taxon>
        <taxon>Gonapodyaceae</taxon>
        <taxon>Gonapodya</taxon>
    </lineage>
</organism>
<feature type="compositionally biased region" description="Basic and acidic residues" evidence="1">
    <location>
        <begin position="382"/>
        <end position="393"/>
    </location>
</feature>
<protein>
    <submittedName>
        <fullName evidence="3">Uncharacterized protein</fullName>
    </submittedName>
</protein>
<keyword evidence="2" id="KW-0812">Transmembrane</keyword>
<sequence>MDGSVTINDDATCSFNLDDDLYTHVLLCAAPSIFLSLPKAMRDSAAMDAAKEANHDVEAEVTGVTILWKYYGGPDHAQIAVGMLPMGMYLTFGKYVLSELLELRLRSEEGRQAAKRIQKRHGKKPKPFKPFEDDLKLYASCLIHVANQVIVSVLLVRSSVTWNHDSCINNLPFIISWWGSPVVFAIAIFWNVTSIVYLVYLGDVVTEADNQNSKPAGTPLAGALTQVGNLIRSRRPSGVPLFHRFIGLVPFIAVAIYELFFWRSGAVDKPNQPWNLAQILALINAATLVLEVVSDVYEKMKKDGNLFILSFVPPDTLARPWWKMRRVRSPGQTTGANGGVNNIEEPQANPVVVPFQGSDFAKPHELAPPSSDVESGDLKTTINDDRANSKDSAVDMVPQVGTELSDIAVPETGEGAGEDAAENRMDHADGRVVVVTPSLRWALAGMLVRTVLGKPPVGRSDNE</sequence>
<dbReference type="EMBL" id="KQ965789">
    <property type="protein sequence ID" value="KXS12311.1"/>
    <property type="molecule type" value="Genomic_DNA"/>
</dbReference>
<accession>A0A139A6C6</accession>
<feature type="region of interest" description="Disordered" evidence="1">
    <location>
        <begin position="360"/>
        <end position="424"/>
    </location>
</feature>
<feature type="transmembrane region" description="Helical" evidence="2">
    <location>
        <begin position="274"/>
        <end position="293"/>
    </location>
</feature>
<evidence type="ECO:0000313" key="3">
    <source>
        <dbReference type="EMBL" id="KXS12311.1"/>
    </source>
</evidence>